<proteinExistence type="predicted"/>
<protein>
    <submittedName>
        <fullName evidence="1">Uncharacterized protein</fullName>
    </submittedName>
</protein>
<keyword evidence="2" id="KW-1185">Reference proteome</keyword>
<evidence type="ECO:0000313" key="1">
    <source>
        <dbReference type="EMBL" id="KAF7814367.1"/>
    </source>
</evidence>
<name>A0A834T5U9_9FABA</name>
<accession>A0A834T5U9</accession>
<dbReference type="EMBL" id="JAAIUW010000009">
    <property type="protein sequence ID" value="KAF7814367.1"/>
    <property type="molecule type" value="Genomic_DNA"/>
</dbReference>
<comment type="caution">
    <text evidence="1">The sequence shown here is derived from an EMBL/GenBank/DDBJ whole genome shotgun (WGS) entry which is preliminary data.</text>
</comment>
<sequence>MGDGPCKERRQEVKKQYTQ</sequence>
<gene>
    <name evidence="1" type="ORF">G2W53_028336</name>
</gene>
<dbReference type="AlphaFoldDB" id="A0A834T5U9"/>
<organism evidence="1 2">
    <name type="scientific">Senna tora</name>
    <dbReference type="NCBI Taxonomy" id="362788"/>
    <lineage>
        <taxon>Eukaryota</taxon>
        <taxon>Viridiplantae</taxon>
        <taxon>Streptophyta</taxon>
        <taxon>Embryophyta</taxon>
        <taxon>Tracheophyta</taxon>
        <taxon>Spermatophyta</taxon>
        <taxon>Magnoliopsida</taxon>
        <taxon>eudicotyledons</taxon>
        <taxon>Gunneridae</taxon>
        <taxon>Pentapetalae</taxon>
        <taxon>rosids</taxon>
        <taxon>fabids</taxon>
        <taxon>Fabales</taxon>
        <taxon>Fabaceae</taxon>
        <taxon>Caesalpinioideae</taxon>
        <taxon>Cassia clade</taxon>
        <taxon>Senna</taxon>
    </lineage>
</organism>
<dbReference type="Proteomes" id="UP000634136">
    <property type="component" value="Unassembled WGS sequence"/>
</dbReference>
<reference evidence="1" key="1">
    <citation type="submission" date="2020-09" db="EMBL/GenBank/DDBJ databases">
        <title>Genome-Enabled Discovery of Anthraquinone Biosynthesis in Senna tora.</title>
        <authorList>
            <person name="Kang S.-H."/>
            <person name="Pandey R.P."/>
            <person name="Lee C.-M."/>
            <person name="Sim J.-S."/>
            <person name="Jeong J.-T."/>
            <person name="Choi B.-S."/>
            <person name="Jung M."/>
            <person name="Ginzburg D."/>
            <person name="Zhao K."/>
            <person name="Won S.Y."/>
            <person name="Oh T.-J."/>
            <person name="Yu Y."/>
            <person name="Kim N.-H."/>
            <person name="Lee O.R."/>
            <person name="Lee T.-H."/>
            <person name="Bashyal P."/>
            <person name="Kim T.-S."/>
            <person name="Lee W.-H."/>
            <person name="Kawkins C."/>
            <person name="Kim C.-K."/>
            <person name="Kim J.S."/>
            <person name="Ahn B.O."/>
            <person name="Rhee S.Y."/>
            <person name="Sohng J.K."/>
        </authorList>
    </citation>
    <scope>NUCLEOTIDE SEQUENCE</scope>
    <source>
        <tissue evidence="1">Leaf</tissue>
    </source>
</reference>
<evidence type="ECO:0000313" key="2">
    <source>
        <dbReference type="Proteomes" id="UP000634136"/>
    </source>
</evidence>